<dbReference type="AlphaFoldDB" id="A0A7G2L586"/>
<evidence type="ECO:0000256" key="5">
    <source>
        <dbReference type="RuleBase" id="RU003682"/>
    </source>
</evidence>
<name>A0A7G2L586_ORYSJ</name>
<organism evidence="7">
    <name type="scientific">Oryza sativa subsp. japonica</name>
    <name type="common">Rice</name>
    <dbReference type="NCBI Taxonomy" id="39947"/>
    <lineage>
        <taxon>Eukaryota</taxon>
        <taxon>Viridiplantae</taxon>
        <taxon>Streptophyta</taxon>
        <taxon>Embryophyta</taxon>
        <taxon>Tracheophyta</taxon>
        <taxon>Spermatophyta</taxon>
        <taxon>Magnoliopsida</taxon>
        <taxon>Liliopsida</taxon>
        <taxon>Poales</taxon>
        <taxon>Poaceae</taxon>
        <taxon>BOP clade</taxon>
        <taxon>Oryzoideae</taxon>
        <taxon>Oryzeae</taxon>
        <taxon>Oryzinae</taxon>
        <taxon>Oryza</taxon>
        <taxon>Oryza sativa</taxon>
    </lineage>
</organism>
<dbReference type="Gene3D" id="2.60.120.330">
    <property type="entry name" value="B-lactam Antibiotic, Isopenicillin N Synthase, Chain"/>
    <property type="match status" value="1"/>
</dbReference>
<dbReference type="InterPro" id="IPR005123">
    <property type="entry name" value="Oxoglu/Fe-dep_dioxygenase_dom"/>
</dbReference>
<evidence type="ECO:0000256" key="3">
    <source>
        <dbReference type="ARBA" id="ARBA00023002"/>
    </source>
</evidence>
<gene>
    <name evidence="7" type="primary">OsHSL6</name>
    <name evidence="7" type="synonym">LOC_Os06g07941</name>
    <name evidence="7" type="synonym">LOC_Os06g08041</name>
</gene>
<dbReference type="InterPro" id="IPR044861">
    <property type="entry name" value="IPNS-like_FE2OG_OXY"/>
</dbReference>
<dbReference type="EMBL" id="BR001653">
    <property type="protein sequence ID" value="FAA01381.1"/>
    <property type="molecule type" value="mRNA"/>
</dbReference>
<keyword evidence="4 5" id="KW-0408">Iron</keyword>
<dbReference type="GO" id="GO:0016491">
    <property type="term" value="F:oxidoreductase activity"/>
    <property type="evidence" value="ECO:0007669"/>
    <property type="project" value="UniProtKB-KW"/>
</dbReference>
<dbReference type="Pfam" id="PF03171">
    <property type="entry name" value="2OG-FeII_Oxy"/>
    <property type="match status" value="1"/>
</dbReference>
<evidence type="ECO:0000256" key="1">
    <source>
        <dbReference type="ARBA" id="ARBA00008056"/>
    </source>
</evidence>
<dbReference type="InterPro" id="IPR050295">
    <property type="entry name" value="Plant_2OG-oxidoreductases"/>
</dbReference>
<comment type="similarity">
    <text evidence="1 5">Belongs to the iron/ascorbate-dependent oxidoreductase family.</text>
</comment>
<dbReference type="FunFam" id="2.60.120.330:FF:000018">
    <property type="entry name" value="2-oxoglutarate (2OG) and Fe(II)-dependent oxygenase superfamily protein"/>
    <property type="match status" value="1"/>
</dbReference>
<evidence type="ECO:0000256" key="4">
    <source>
        <dbReference type="ARBA" id="ARBA00023004"/>
    </source>
</evidence>
<sequence>MADGHHWNIVKIPPIVQELAAGVHEPPSQYMVGEKDRPAIAGSDMPEPIPVVDLSRLSASNGEDSAGELAKLRSALEDWGLFLGSILSEMINVTRGFYKLPLEEKQKYSNLVNGKDFRIEGYGNDMVVSEKQILNWCDRFYHIVEPESRIAHSLWPTQPPSFRDVLHEYTMRCREITSLVLARLARLLGLREGYFVDMFDEDATTYARFNYYPRCLRPEDVLGLKPHSDGSVITVVSVDDTVSGLQVLRQGVWYDVPVVPNALLINMGDGMEIMSNGLLKSPVHRVVTNAERERVSVVMFYALDPEKELEPAPELVDDEKRPRQYAKMKIKDYLSGFYETFARGTRVIDTVKMSE</sequence>
<dbReference type="PANTHER" id="PTHR47991">
    <property type="entry name" value="OXOGLUTARATE/IRON-DEPENDENT DIOXYGENASE"/>
    <property type="match status" value="1"/>
</dbReference>
<keyword evidence="2 5" id="KW-0479">Metal-binding</keyword>
<evidence type="ECO:0000313" key="7">
    <source>
        <dbReference type="EMBL" id="FAA01381.1"/>
    </source>
</evidence>
<dbReference type="InterPro" id="IPR026992">
    <property type="entry name" value="DIOX_N"/>
</dbReference>
<dbReference type="Pfam" id="PF14226">
    <property type="entry name" value="DIOX_N"/>
    <property type="match status" value="1"/>
</dbReference>
<reference evidence="7" key="1">
    <citation type="journal article" date="2019" name="Science, e1252229">
        <title>A rice gene that confers broad-spectrum resistance to beta-triketone herbicides.</title>
        <authorList>
            <person name="Maeda H."/>
            <person name="Murata K."/>
            <person name="Sakuma N."/>
            <person name="Takei S."/>
            <person name="Yamazaki A."/>
            <person name="Karim M.R."/>
            <person name="Kawata M."/>
            <person name="Hirose S."/>
            <person name="Kawagishi-Kobayashi M."/>
            <person name="Taniguchi Y."/>
            <person name="Suzuki S."/>
            <person name="Sekino K."/>
            <person name="Ohshima M."/>
            <person name="Kato H."/>
            <person name="Yoshida H."/>
            <person name="Tozawa Y."/>
        </authorList>
    </citation>
    <scope>NUCLEOTIDE SEQUENCE</scope>
</reference>
<proteinExistence type="evidence at transcript level"/>
<dbReference type="PROSITE" id="PS51471">
    <property type="entry name" value="FE2OG_OXY"/>
    <property type="match status" value="1"/>
</dbReference>
<feature type="domain" description="Fe2OG dioxygenase" evidence="6">
    <location>
        <begin position="203"/>
        <end position="303"/>
    </location>
</feature>
<reference evidence="7" key="2">
    <citation type="submission" date="2020-07" db="EMBL/GenBank/DDBJ databases">
        <authorList>
            <person name="Kuroha T."/>
            <person name="Yoshida H."/>
        </authorList>
    </citation>
    <scope>NUCLEOTIDE SEQUENCE</scope>
</reference>
<evidence type="ECO:0000259" key="6">
    <source>
        <dbReference type="PROSITE" id="PS51471"/>
    </source>
</evidence>
<dbReference type="InterPro" id="IPR027443">
    <property type="entry name" value="IPNS-like_sf"/>
</dbReference>
<dbReference type="SUPFAM" id="SSF51197">
    <property type="entry name" value="Clavaminate synthase-like"/>
    <property type="match status" value="1"/>
</dbReference>
<keyword evidence="3 5" id="KW-0560">Oxidoreductase</keyword>
<dbReference type="GO" id="GO:0046872">
    <property type="term" value="F:metal ion binding"/>
    <property type="evidence" value="ECO:0007669"/>
    <property type="project" value="UniProtKB-KW"/>
</dbReference>
<evidence type="ECO:0000256" key="2">
    <source>
        <dbReference type="ARBA" id="ARBA00022723"/>
    </source>
</evidence>
<protein>
    <submittedName>
        <fullName evidence="7">Putative Fe(II)/2-oxoglutarate-dependent oxygenase</fullName>
    </submittedName>
</protein>
<dbReference type="SMR" id="A0A7G2L586"/>
<accession>A0A7G2L586</accession>